<dbReference type="Gene3D" id="3.40.640.10">
    <property type="entry name" value="Type I PLP-dependent aspartate aminotransferase-like (Major domain)"/>
    <property type="match status" value="1"/>
</dbReference>
<organism evidence="4 5">
    <name type="scientific">Actinokineospora diospyrosa</name>
    <dbReference type="NCBI Taxonomy" id="103728"/>
    <lineage>
        <taxon>Bacteria</taxon>
        <taxon>Bacillati</taxon>
        <taxon>Actinomycetota</taxon>
        <taxon>Actinomycetes</taxon>
        <taxon>Pseudonocardiales</taxon>
        <taxon>Pseudonocardiaceae</taxon>
        <taxon>Actinokineospora</taxon>
    </lineage>
</organism>
<sequence>MRPAALGGAPAFDEQLPLIRPSLATDDDLLAGIGAVLDSGMITNGAEVRRFERLVAEFLGVPNVVAVSNATTGLLLLLRCLDLNGPVVVPSFTFIASGHAVLWNGLPVVFADSDPRTATIDPSSLPDNGFSAILATHTYGSPCAVDELSARAERAGAVLLFDAAHGFGARYPDGSQVGAKGLAEVFSLSPTKTLTTGEGGLITTADDDLARQLRVAREYGNPGNYDSVLLGLNGRMTEIAALLGNSALPRFPGWLEQRHSLVERYVKSLADVPGLSFQEIPAGAVSSYKDFTVRVGSDFGLTRDELAACLRAERISTRPYFDPPLHRQSVYADVPTGPLPGTEELSRTMITLPLSTHLAAAAVDRVCDTIARVHEHSAAIAQTLRRTE</sequence>
<proteinExistence type="inferred from homology"/>
<dbReference type="Gene3D" id="3.90.1150.10">
    <property type="entry name" value="Aspartate Aminotransferase, domain 1"/>
    <property type="match status" value="1"/>
</dbReference>
<evidence type="ECO:0000313" key="5">
    <source>
        <dbReference type="Proteomes" id="UP001205185"/>
    </source>
</evidence>
<name>A0ABT1IN23_9PSEU</name>
<evidence type="ECO:0000256" key="3">
    <source>
        <dbReference type="RuleBase" id="RU004508"/>
    </source>
</evidence>
<protein>
    <submittedName>
        <fullName evidence="4">dTDP-4-amino-4,6-dideoxygalactose transaminase</fullName>
    </submittedName>
</protein>
<reference evidence="4 5" key="1">
    <citation type="submission" date="2022-06" db="EMBL/GenBank/DDBJ databases">
        <title>Genomic Encyclopedia of Archaeal and Bacterial Type Strains, Phase II (KMG-II): from individual species to whole genera.</title>
        <authorList>
            <person name="Goeker M."/>
        </authorList>
    </citation>
    <scope>NUCLEOTIDE SEQUENCE [LARGE SCALE GENOMIC DNA]</scope>
    <source>
        <strain evidence="4 5">DSM 44255</strain>
    </source>
</reference>
<dbReference type="InterPro" id="IPR015422">
    <property type="entry name" value="PyrdxlP-dep_Trfase_small"/>
</dbReference>
<evidence type="ECO:0000256" key="1">
    <source>
        <dbReference type="ARBA" id="ARBA00022898"/>
    </source>
</evidence>
<keyword evidence="5" id="KW-1185">Reference proteome</keyword>
<dbReference type="InterPro" id="IPR000653">
    <property type="entry name" value="DegT/StrS_aminotransferase"/>
</dbReference>
<dbReference type="InterPro" id="IPR015424">
    <property type="entry name" value="PyrdxlP-dep_Trfase"/>
</dbReference>
<accession>A0ABT1IN23</accession>
<evidence type="ECO:0000256" key="2">
    <source>
        <dbReference type="ARBA" id="ARBA00037999"/>
    </source>
</evidence>
<dbReference type="InterPro" id="IPR015421">
    <property type="entry name" value="PyrdxlP-dep_Trfase_major"/>
</dbReference>
<dbReference type="EMBL" id="JAMTCO010000019">
    <property type="protein sequence ID" value="MCP2273888.1"/>
    <property type="molecule type" value="Genomic_DNA"/>
</dbReference>
<keyword evidence="1 3" id="KW-0663">Pyridoxal phosphate</keyword>
<dbReference type="Proteomes" id="UP001205185">
    <property type="component" value="Unassembled WGS sequence"/>
</dbReference>
<dbReference type="CDD" id="cd00616">
    <property type="entry name" value="AHBA_syn"/>
    <property type="match status" value="1"/>
</dbReference>
<gene>
    <name evidence="4" type="ORF">LV75_006420</name>
</gene>
<evidence type="ECO:0000313" key="4">
    <source>
        <dbReference type="EMBL" id="MCP2273888.1"/>
    </source>
</evidence>
<dbReference type="PANTHER" id="PTHR30244:SF9">
    <property type="entry name" value="PROTEIN RV3402C"/>
    <property type="match status" value="1"/>
</dbReference>
<dbReference type="SUPFAM" id="SSF53383">
    <property type="entry name" value="PLP-dependent transferases"/>
    <property type="match status" value="1"/>
</dbReference>
<comment type="similarity">
    <text evidence="2 3">Belongs to the DegT/DnrJ/EryC1 family.</text>
</comment>
<dbReference type="RefSeq" id="WP_253891076.1">
    <property type="nucleotide sequence ID" value="NZ_BAAAVB010000010.1"/>
</dbReference>
<dbReference type="PANTHER" id="PTHR30244">
    <property type="entry name" value="TRANSAMINASE"/>
    <property type="match status" value="1"/>
</dbReference>
<dbReference type="PIRSF" id="PIRSF000390">
    <property type="entry name" value="PLP_StrS"/>
    <property type="match status" value="1"/>
</dbReference>
<dbReference type="Pfam" id="PF01041">
    <property type="entry name" value="DegT_DnrJ_EryC1"/>
    <property type="match status" value="1"/>
</dbReference>
<comment type="caution">
    <text evidence="4">The sequence shown here is derived from an EMBL/GenBank/DDBJ whole genome shotgun (WGS) entry which is preliminary data.</text>
</comment>